<dbReference type="GO" id="GO:0016740">
    <property type="term" value="F:transferase activity"/>
    <property type="evidence" value="ECO:0007669"/>
    <property type="project" value="UniProtKB-KW"/>
</dbReference>
<feature type="signal peptide" evidence="1">
    <location>
        <begin position="1"/>
        <end position="31"/>
    </location>
</feature>
<accession>A0A1H9VLJ7</accession>
<organism evidence="2 3">
    <name type="scientific">Lentzea flaviverrucosa</name>
    <dbReference type="NCBI Taxonomy" id="200379"/>
    <lineage>
        <taxon>Bacteria</taxon>
        <taxon>Bacillati</taxon>
        <taxon>Actinomycetota</taxon>
        <taxon>Actinomycetes</taxon>
        <taxon>Pseudonocardiales</taxon>
        <taxon>Pseudonocardiaceae</taxon>
        <taxon>Lentzea</taxon>
    </lineage>
</organism>
<dbReference type="Gene3D" id="1.50.10.20">
    <property type="match status" value="1"/>
</dbReference>
<evidence type="ECO:0000313" key="2">
    <source>
        <dbReference type="EMBL" id="SES22073.1"/>
    </source>
</evidence>
<keyword evidence="2" id="KW-0808">Transferase</keyword>
<gene>
    <name evidence="2" type="ORF">SAMN05216195_110129</name>
</gene>
<proteinExistence type="predicted"/>
<dbReference type="SUPFAM" id="SSF48239">
    <property type="entry name" value="Terpenoid cyclases/Protein prenyltransferases"/>
    <property type="match status" value="1"/>
</dbReference>
<keyword evidence="1" id="KW-0732">Signal</keyword>
<evidence type="ECO:0000313" key="3">
    <source>
        <dbReference type="Proteomes" id="UP000199028"/>
    </source>
</evidence>
<dbReference type="AlphaFoldDB" id="A0A1H9VLJ7"/>
<dbReference type="EMBL" id="FOFT01000010">
    <property type="protein sequence ID" value="SES22073.1"/>
    <property type="molecule type" value="Genomic_DNA"/>
</dbReference>
<evidence type="ECO:0000256" key="1">
    <source>
        <dbReference type="SAM" id="SignalP"/>
    </source>
</evidence>
<protein>
    <submittedName>
        <fullName evidence="2">Prenyltransferase and squalene oxidase repeat-containing protein</fullName>
    </submittedName>
</protein>
<name>A0A1H9VLJ7_9PSEU</name>
<feature type="chain" id="PRO_5011463507" evidence="1">
    <location>
        <begin position="32"/>
        <end position="329"/>
    </location>
</feature>
<keyword evidence="3" id="KW-1185">Reference proteome</keyword>
<reference evidence="3" key="1">
    <citation type="submission" date="2016-10" db="EMBL/GenBank/DDBJ databases">
        <authorList>
            <person name="Varghese N."/>
            <person name="Submissions S."/>
        </authorList>
    </citation>
    <scope>NUCLEOTIDE SEQUENCE [LARGE SCALE GENOMIC DNA]</scope>
    <source>
        <strain evidence="3">CGMCC 4.578</strain>
    </source>
</reference>
<dbReference type="Proteomes" id="UP000199028">
    <property type="component" value="Unassembled WGS sequence"/>
</dbReference>
<sequence length="329" mass="33606">MRNEKVGDVQKLIIAALLGASLATTAVPASAGTAHRVDAAAGWLARQMADGERLETEFGGVKYPDQGLTIDAIFAFAAARTADDYADRAIAWLAKPETSSAYLGSDGESYAGAHAKLAVAARVKGKNPRAFGDVDLVAGLKALQAPSGRFSDRSQFGDFSNAFTQSYALFALGRDAQGASYLAASQCPDGGFPVTFETSPCVSDVDATAIVVQALRTQGKPTVSALTWLRSKQQADGGFPAALGGSNANSTGLAAQVVNGIAAVRARDYLKSLQVGCAGVEKGAIAFDASGFDKATATRATAQAVLGLTGANLVTLRSGGPDGAPTLHC</sequence>
<dbReference type="InterPro" id="IPR008930">
    <property type="entry name" value="Terpenoid_cyclase/PrenylTrfase"/>
</dbReference>